<protein>
    <submittedName>
        <fullName evidence="2">Uncharacterized protein</fullName>
    </submittedName>
</protein>
<dbReference type="AlphaFoldDB" id="A0A0A9FAS4"/>
<evidence type="ECO:0000313" key="2">
    <source>
        <dbReference type="EMBL" id="JAE05378.1"/>
    </source>
</evidence>
<evidence type="ECO:0000256" key="1">
    <source>
        <dbReference type="SAM" id="MobiDB-lite"/>
    </source>
</evidence>
<sequence length="48" mass="4999">MRSRSHLGGPLPAAATTPPQAQAVRLTAGGASSVESGVRCRGRWARLR</sequence>
<organism evidence="2">
    <name type="scientific">Arundo donax</name>
    <name type="common">Giant reed</name>
    <name type="synonym">Donax arundinaceus</name>
    <dbReference type="NCBI Taxonomy" id="35708"/>
    <lineage>
        <taxon>Eukaryota</taxon>
        <taxon>Viridiplantae</taxon>
        <taxon>Streptophyta</taxon>
        <taxon>Embryophyta</taxon>
        <taxon>Tracheophyta</taxon>
        <taxon>Spermatophyta</taxon>
        <taxon>Magnoliopsida</taxon>
        <taxon>Liliopsida</taxon>
        <taxon>Poales</taxon>
        <taxon>Poaceae</taxon>
        <taxon>PACMAD clade</taxon>
        <taxon>Arundinoideae</taxon>
        <taxon>Arundineae</taxon>
        <taxon>Arundo</taxon>
    </lineage>
</organism>
<feature type="compositionally biased region" description="Low complexity" evidence="1">
    <location>
        <begin position="7"/>
        <end position="21"/>
    </location>
</feature>
<reference evidence="2" key="1">
    <citation type="submission" date="2014-09" db="EMBL/GenBank/DDBJ databases">
        <authorList>
            <person name="Magalhaes I.L.F."/>
            <person name="Oliveira U."/>
            <person name="Santos F.R."/>
            <person name="Vidigal T.H.D.A."/>
            <person name="Brescovit A.D."/>
            <person name="Santos A.J."/>
        </authorList>
    </citation>
    <scope>NUCLEOTIDE SEQUENCE</scope>
    <source>
        <tissue evidence="2">Shoot tissue taken approximately 20 cm above the soil surface</tissue>
    </source>
</reference>
<accession>A0A0A9FAS4</accession>
<dbReference type="EMBL" id="GBRH01192518">
    <property type="protein sequence ID" value="JAE05378.1"/>
    <property type="molecule type" value="Transcribed_RNA"/>
</dbReference>
<feature type="region of interest" description="Disordered" evidence="1">
    <location>
        <begin position="1"/>
        <end position="21"/>
    </location>
</feature>
<name>A0A0A9FAS4_ARUDO</name>
<proteinExistence type="predicted"/>
<reference evidence="2" key="2">
    <citation type="journal article" date="2015" name="Data Brief">
        <title>Shoot transcriptome of the giant reed, Arundo donax.</title>
        <authorList>
            <person name="Barrero R.A."/>
            <person name="Guerrero F.D."/>
            <person name="Moolhuijzen P."/>
            <person name="Goolsby J.A."/>
            <person name="Tidwell J."/>
            <person name="Bellgard S.E."/>
            <person name="Bellgard M.I."/>
        </authorList>
    </citation>
    <scope>NUCLEOTIDE SEQUENCE</scope>
    <source>
        <tissue evidence="2">Shoot tissue taken approximately 20 cm above the soil surface</tissue>
    </source>
</reference>